<dbReference type="RefSeq" id="WP_230254873.1">
    <property type="nucleotide sequence ID" value="NZ_JAJKFV010000029.1"/>
</dbReference>
<evidence type="ECO:0000313" key="2">
    <source>
        <dbReference type="Proteomes" id="UP001430306"/>
    </source>
</evidence>
<dbReference type="SUPFAM" id="SSF109854">
    <property type="entry name" value="DinB/YfiT-like putative metalloenzymes"/>
    <property type="match status" value="1"/>
</dbReference>
<dbReference type="EMBL" id="JAJKFW010000025">
    <property type="protein sequence ID" value="MCC9644024.1"/>
    <property type="molecule type" value="Genomic_DNA"/>
</dbReference>
<dbReference type="Gene3D" id="1.20.120.450">
    <property type="entry name" value="dinb family like domain"/>
    <property type="match status" value="1"/>
</dbReference>
<accession>A0ABS8NKF4</accession>
<gene>
    <name evidence="1" type="ORF">LOC71_17205</name>
</gene>
<evidence type="ECO:0000313" key="1">
    <source>
        <dbReference type="EMBL" id="MCC9644024.1"/>
    </source>
</evidence>
<dbReference type="InterPro" id="IPR034660">
    <property type="entry name" value="DinB/YfiT-like"/>
</dbReference>
<dbReference type="Proteomes" id="UP001430306">
    <property type="component" value="Unassembled WGS sequence"/>
</dbReference>
<name>A0ABS8NKF4_9BACT</name>
<proteinExistence type="predicted"/>
<comment type="caution">
    <text evidence="1">The sequence shown here is derived from an EMBL/GenBank/DDBJ whole genome shotgun (WGS) entry which is preliminary data.</text>
</comment>
<keyword evidence="2" id="KW-1185">Reference proteome</keyword>
<organism evidence="1 2">
    <name type="scientific">Rhodopirellula halodulae</name>
    <dbReference type="NCBI Taxonomy" id="2894198"/>
    <lineage>
        <taxon>Bacteria</taxon>
        <taxon>Pseudomonadati</taxon>
        <taxon>Planctomycetota</taxon>
        <taxon>Planctomycetia</taxon>
        <taxon>Pirellulales</taxon>
        <taxon>Pirellulaceae</taxon>
        <taxon>Rhodopirellula</taxon>
    </lineage>
</organism>
<sequence>MIGQMIAESGRLCVGYARRLLDGVTEDNFARFARVGDTVIQSNHPAFILGHLNQYPQQIITQLGGDASAIRPSEKYEALFSKTATCLDDPDGTLYPSMNEVVEKFFASHEAAIETLLGTEDAAFQVETPVPHMREKFSTLGSLHAFYFSGHMMLHVGQFSAWRRAMGMGPA</sequence>
<reference evidence="1" key="1">
    <citation type="submission" date="2021-11" db="EMBL/GenBank/DDBJ databases">
        <title>Genome sequence.</title>
        <authorList>
            <person name="Sun Q."/>
        </authorList>
    </citation>
    <scope>NUCLEOTIDE SEQUENCE</scope>
    <source>
        <strain evidence="1">JC740</strain>
    </source>
</reference>
<protein>
    <submittedName>
        <fullName evidence="1">DinB family protein</fullName>
    </submittedName>
</protein>